<evidence type="ECO:0000256" key="6">
    <source>
        <dbReference type="ARBA" id="ARBA00023136"/>
    </source>
</evidence>
<keyword evidence="5 7" id="KW-1133">Transmembrane helix</keyword>
<evidence type="ECO:0000256" key="8">
    <source>
        <dbReference type="SAM" id="MobiDB-lite"/>
    </source>
</evidence>
<feature type="region of interest" description="Disordered" evidence="8">
    <location>
        <begin position="1"/>
        <end position="30"/>
    </location>
</feature>
<dbReference type="Pfam" id="PF00528">
    <property type="entry name" value="BPD_transp_1"/>
    <property type="match status" value="1"/>
</dbReference>
<dbReference type="EMBL" id="CP048882">
    <property type="protein sequence ID" value="QPP06459.1"/>
    <property type="molecule type" value="Genomic_DNA"/>
</dbReference>
<keyword evidence="4 7" id="KW-0812">Transmembrane</keyword>
<reference evidence="11" key="1">
    <citation type="submission" date="2020-02" db="EMBL/GenBank/DDBJ databases">
        <title>Streptomyces sp. ASO4wet.</title>
        <authorList>
            <person name="Risdian C."/>
            <person name="Landwehr W."/>
            <person name="Schupp P."/>
            <person name="Wink J."/>
        </authorList>
    </citation>
    <scope>NUCLEOTIDE SEQUENCE [LARGE SCALE GENOMIC DNA]</scope>
    <source>
        <strain evidence="11">ASO4wet</strain>
    </source>
</reference>
<dbReference type="InterPro" id="IPR000515">
    <property type="entry name" value="MetI-like"/>
</dbReference>
<feature type="transmembrane region" description="Helical" evidence="7">
    <location>
        <begin position="231"/>
        <end position="248"/>
    </location>
</feature>
<dbReference type="PANTHER" id="PTHR43227:SF8">
    <property type="entry name" value="DIACETYLCHITOBIOSE UPTAKE SYSTEM PERMEASE PROTEIN DASB"/>
    <property type="match status" value="1"/>
</dbReference>
<evidence type="ECO:0000256" key="2">
    <source>
        <dbReference type="ARBA" id="ARBA00022448"/>
    </source>
</evidence>
<evidence type="ECO:0000259" key="9">
    <source>
        <dbReference type="PROSITE" id="PS50928"/>
    </source>
</evidence>
<dbReference type="InterPro" id="IPR035906">
    <property type="entry name" value="MetI-like_sf"/>
</dbReference>
<dbReference type="GO" id="GO:0055085">
    <property type="term" value="P:transmembrane transport"/>
    <property type="evidence" value="ECO:0007669"/>
    <property type="project" value="InterPro"/>
</dbReference>
<dbReference type="CDD" id="cd06261">
    <property type="entry name" value="TM_PBP2"/>
    <property type="match status" value="1"/>
</dbReference>
<dbReference type="PROSITE" id="PS50928">
    <property type="entry name" value="ABC_TM1"/>
    <property type="match status" value="1"/>
</dbReference>
<name>A0A7T1WRE8_9ACTN</name>
<keyword evidence="2 7" id="KW-0813">Transport</keyword>
<evidence type="ECO:0000256" key="3">
    <source>
        <dbReference type="ARBA" id="ARBA00022475"/>
    </source>
</evidence>
<dbReference type="PANTHER" id="PTHR43227">
    <property type="entry name" value="BLL4140 PROTEIN"/>
    <property type="match status" value="1"/>
</dbReference>
<dbReference type="KEGG" id="sbat:G4Z16_08675"/>
<feature type="transmembrane region" description="Helical" evidence="7">
    <location>
        <begin position="40"/>
        <end position="60"/>
    </location>
</feature>
<keyword evidence="6 7" id="KW-0472">Membrane</keyword>
<evidence type="ECO:0000256" key="1">
    <source>
        <dbReference type="ARBA" id="ARBA00004651"/>
    </source>
</evidence>
<comment type="similarity">
    <text evidence="7">Belongs to the binding-protein-dependent transport system permease family.</text>
</comment>
<dbReference type="Proteomes" id="UP000595046">
    <property type="component" value="Chromosome"/>
</dbReference>
<feature type="transmembrane region" description="Helical" evidence="7">
    <location>
        <begin position="284"/>
        <end position="304"/>
    </location>
</feature>
<evidence type="ECO:0000256" key="5">
    <source>
        <dbReference type="ARBA" id="ARBA00022989"/>
    </source>
</evidence>
<feature type="domain" description="ABC transmembrane type-1" evidence="9">
    <location>
        <begin position="90"/>
        <end position="304"/>
    </location>
</feature>
<feature type="transmembrane region" description="Helical" evidence="7">
    <location>
        <begin position="127"/>
        <end position="148"/>
    </location>
</feature>
<keyword evidence="3" id="KW-1003">Cell membrane</keyword>
<comment type="subcellular location">
    <subcellularLocation>
        <location evidence="1 7">Cell membrane</location>
        <topology evidence="1 7">Multi-pass membrane protein</topology>
    </subcellularLocation>
</comment>
<dbReference type="SUPFAM" id="SSF161098">
    <property type="entry name" value="MetI-like"/>
    <property type="match status" value="1"/>
</dbReference>
<dbReference type="AlphaFoldDB" id="A0A7T1WRE8"/>
<proteinExistence type="inferred from homology"/>
<gene>
    <name evidence="10" type="ORF">G4Z16_08675</name>
</gene>
<sequence length="312" mass="33804">MATTTIPGTPASHDLSGDAKRPRSRAQRAPRTTVMAVPALLWYAVFMIGPIGAIFVISLLRWPGMLARVGFAGLDNYRAVLSDSLFWSAVHNSVVQLAVAVPVMIVGAFMLGYHISTRPRGYQVLRVIVFTPALISASAKAMIFYGLFAPRGMINHLLSGVGLDGLTHTWLADTSTAFGCIVAIDVWAGIGYTATLYAARLSAVPESVYEAAELDGAGHWRRMWGIAFPMVKDYVGVTVMLQFLWTLFTSAQNVLLLTQGGPGNASTNLSFLVYQKAFLQSDLGYSQAAGVLLFVFGLIGMLVIRRAFRQSY</sequence>
<evidence type="ECO:0000313" key="10">
    <source>
        <dbReference type="EMBL" id="QPP06459.1"/>
    </source>
</evidence>
<dbReference type="GO" id="GO:0005886">
    <property type="term" value="C:plasma membrane"/>
    <property type="evidence" value="ECO:0007669"/>
    <property type="project" value="UniProtKB-SubCell"/>
</dbReference>
<evidence type="ECO:0000313" key="11">
    <source>
        <dbReference type="Proteomes" id="UP000595046"/>
    </source>
</evidence>
<dbReference type="Gene3D" id="1.10.3720.10">
    <property type="entry name" value="MetI-like"/>
    <property type="match status" value="1"/>
</dbReference>
<feature type="transmembrane region" description="Helical" evidence="7">
    <location>
        <begin position="94"/>
        <end position="115"/>
    </location>
</feature>
<dbReference type="InterPro" id="IPR050809">
    <property type="entry name" value="UgpAE/MalFG_permease"/>
</dbReference>
<dbReference type="RefSeq" id="WP_197350270.1">
    <property type="nucleotide sequence ID" value="NZ_CP048882.1"/>
</dbReference>
<evidence type="ECO:0000256" key="7">
    <source>
        <dbReference type="RuleBase" id="RU363032"/>
    </source>
</evidence>
<evidence type="ECO:0000256" key="4">
    <source>
        <dbReference type="ARBA" id="ARBA00022692"/>
    </source>
</evidence>
<organism evidence="10 11">
    <name type="scientific">Streptomyces bathyalis</name>
    <dbReference type="NCBI Taxonomy" id="2710756"/>
    <lineage>
        <taxon>Bacteria</taxon>
        <taxon>Bacillati</taxon>
        <taxon>Actinomycetota</taxon>
        <taxon>Actinomycetes</taxon>
        <taxon>Kitasatosporales</taxon>
        <taxon>Streptomycetaceae</taxon>
        <taxon>Streptomyces</taxon>
    </lineage>
</organism>
<accession>A0A7T1WRE8</accession>
<protein>
    <submittedName>
        <fullName evidence="10">Sugar ABC transporter permease</fullName>
    </submittedName>
</protein>
<keyword evidence="11" id="KW-1185">Reference proteome</keyword>